<gene>
    <name evidence="1" type="ORF">cyc_05425</name>
</gene>
<proteinExistence type="predicted"/>
<reference evidence="1 2" key="1">
    <citation type="journal article" date="2016" name="BMC Genomics">
        <title>Comparative genomics reveals Cyclospora cayetanensis possesses coccidia-like metabolism and invasion components but unique surface antigens.</title>
        <authorList>
            <person name="Liu S."/>
            <person name="Wang L."/>
            <person name="Zheng H."/>
            <person name="Xu Z."/>
            <person name="Roellig D.M."/>
            <person name="Li N."/>
            <person name="Frace M.A."/>
            <person name="Tang K."/>
            <person name="Arrowood M.J."/>
            <person name="Moss D.M."/>
            <person name="Zhang L."/>
            <person name="Feng Y."/>
            <person name="Xiao L."/>
        </authorList>
    </citation>
    <scope>NUCLEOTIDE SEQUENCE [LARGE SCALE GENOMIC DNA]</scope>
    <source>
        <strain evidence="1 2">CHN_HEN01</strain>
    </source>
</reference>
<dbReference type="Proteomes" id="UP000095192">
    <property type="component" value="Unassembled WGS sequence"/>
</dbReference>
<sequence>MMTHYSAFLDTLKTLETARKEACSEMLDVPGMLKVEAAPSQYRGTYVGLSTAVPALSAASSSSASGDNIFAPYEHSTHKLLDGLERGHCLALARLDAALKGGGGSQTLSGASLSQQRMANEVSRVAGVLPVVHTAQRRQPTRPSIPPPPSTPHSLLCPPPSVNLKAEFGRPWPTKLSIKNIKSRVERVASVRSQKCVFCAFVKSFRPAGGLAALAVPSKAKVFGAVDAAVVQTAQQLLPAFSFTPQTWIS</sequence>
<protein>
    <submittedName>
        <fullName evidence="1">Uncharacterized protein</fullName>
    </submittedName>
</protein>
<organism evidence="1 2">
    <name type="scientific">Cyclospora cayetanensis</name>
    <dbReference type="NCBI Taxonomy" id="88456"/>
    <lineage>
        <taxon>Eukaryota</taxon>
        <taxon>Sar</taxon>
        <taxon>Alveolata</taxon>
        <taxon>Apicomplexa</taxon>
        <taxon>Conoidasida</taxon>
        <taxon>Coccidia</taxon>
        <taxon>Eucoccidiorida</taxon>
        <taxon>Eimeriorina</taxon>
        <taxon>Eimeriidae</taxon>
        <taxon>Cyclospora</taxon>
    </lineage>
</organism>
<dbReference type="EMBL" id="JROU02001429">
    <property type="protein sequence ID" value="OEH76529.1"/>
    <property type="molecule type" value="Genomic_DNA"/>
</dbReference>
<keyword evidence="2" id="KW-1185">Reference proteome</keyword>
<dbReference type="VEuPathDB" id="ToxoDB:cyc_05425"/>
<dbReference type="AlphaFoldDB" id="A0A1D3CZE2"/>
<accession>A0A1D3CZE2</accession>
<name>A0A1D3CZE2_9EIME</name>
<evidence type="ECO:0000313" key="2">
    <source>
        <dbReference type="Proteomes" id="UP000095192"/>
    </source>
</evidence>
<comment type="caution">
    <text evidence="1">The sequence shown here is derived from an EMBL/GenBank/DDBJ whole genome shotgun (WGS) entry which is preliminary data.</text>
</comment>
<evidence type="ECO:0000313" key="1">
    <source>
        <dbReference type="EMBL" id="OEH76529.1"/>
    </source>
</evidence>
<dbReference type="InParanoid" id="A0A1D3CZE2"/>